<evidence type="ECO:0000313" key="8">
    <source>
        <dbReference type="Proteomes" id="UP001596540"/>
    </source>
</evidence>
<feature type="transmembrane region" description="Helical" evidence="6">
    <location>
        <begin position="119"/>
        <end position="140"/>
    </location>
</feature>
<keyword evidence="8" id="KW-1185">Reference proteome</keyword>
<dbReference type="RefSeq" id="WP_379874080.1">
    <property type="nucleotide sequence ID" value="NZ_JBHTBH010000019.1"/>
</dbReference>
<keyword evidence="4 6" id="KW-1133">Transmembrane helix</keyword>
<evidence type="ECO:0000256" key="3">
    <source>
        <dbReference type="ARBA" id="ARBA00022692"/>
    </source>
</evidence>
<evidence type="ECO:0000256" key="5">
    <source>
        <dbReference type="ARBA" id="ARBA00023136"/>
    </source>
</evidence>
<evidence type="ECO:0000313" key="7">
    <source>
        <dbReference type="EMBL" id="MFC7331313.1"/>
    </source>
</evidence>
<feature type="transmembrane region" description="Helical" evidence="6">
    <location>
        <begin position="71"/>
        <end position="89"/>
    </location>
</feature>
<protein>
    <submittedName>
        <fullName evidence="7">LysE family translocator</fullName>
    </submittedName>
</protein>
<keyword evidence="2" id="KW-1003">Cell membrane</keyword>
<comment type="caution">
    <text evidence="7">The sequence shown here is derived from an EMBL/GenBank/DDBJ whole genome shotgun (WGS) entry which is preliminary data.</text>
</comment>
<dbReference type="PIRSF" id="PIRSF006324">
    <property type="entry name" value="LeuE"/>
    <property type="match status" value="1"/>
</dbReference>
<evidence type="ECO:0000256" key="6">
    <source>
        <dbReference type="SAM" id="Phobius"/>
    </source>
</evidence>
<comment type="subcellular location">
    <subcellularLocation>
        <location evidence="1">Cell membrane</location>
        <topology evidence="1">Multi-pass membrane protein</topology>
    </subcellularLocation>
</comment>
<reference evidence="8" key="1">
    <citation type="journal article" date="2019" name="Int. J. Syst. Evol. Microbiol.">
        <title>The Global Catalogue of Microorganisms (GCM) 10K type strain sequencing project: providing services to taxonomists for standard genome sequencing and annotation.</title>
        <authorList>
            <consortium name="The Broad Institute Genomics Platform"/>
            <consortium name="The Broad Institute Genome Sequencing Center for Infectious Disease"/>
            <person name="Wu L."/>
            <person name="Ma J."/>
        </authorList>
    </citation>
    <scope>NUCLEOTIDE SEQUENCE [LARGE SCALE GENOMIC DNA]</scope>
    <source>
        <strain evidence="8">CGMCC 4.7382</strain>
    </source>
</reference>
<evidence type="ECO:0000256" key="4">
    <source>
        <dbReference type="ARBA" id="ARBA00022989"/>
    </source>
</evidence>
<keyword evidence="3 6" id="KW-0812">Transmembrane</keyword>
<dbReference type="InterPro" id="IPR001123">
    <property type="entry name" value="LeuE-type"/>
</dbReference>
<dbReference type="EMBL" id="JBHTBH010000019">
    <property type="protein sequence ID" value="MFC7331313.1"/>
    <property type="molecule type" value="Genomic_DNA"/>
</dbReference>
<organism evidence="7 8">
    <name type="scientific">Marinactinospora rubrisoli</name>
    <dbReference type="NCBI Taxonomy" id="2715399"/>
    <lineage>
        <taxon>Bacteria</taxon>
        <taxon>Bacillati</taxon>
        <taxon>Actinomycetota</taxon>
        <taxon>Actinomycetes</taxon>
        <taxon>Streptosporangiales</taxon>
        <taxon>Nocardiopsidaceae</taxon>
        <taxon>Marinactinospora</taxon>
    </lineage>
</organism>
<gene>
    <name evidence="7" type="ORF">ACFQRF_26585</name>
</gene>
<evidence type="ECO:0000256" key="1">
    <source>
        <dbReference type="ARBA" id="ARBA00004651"/>
    </source>
</evidence>
<feature type="transmembrane region" description="Helical" evidence="6">
    <location>
        <begin position="6"/>
        <end position="29"/>
    </location>
</feature>
<proteinExistence type="predicted"/>
<dbReference type="Pfam" id="PF01810">
    <property type="entry name" value="LysE"/>
    <property type="match status" value="1"/>
</dbReference>
<evidence type="ECO:0000256" key="2">
    <source>
        <dbReference type="ARBA" id="ARBA00022475"/>
    </source>
</evidence>
<feature type="transmembrane region" description="Helical" evidence="6">
    <location>
        <begin position="152"/>
        <end position="180"/>
    </location>
</feature>
<accession>A0ABW2KPK7</accession>
<feature type="transmembrane region" description="Helical" evidence="6">
    <location>
        <begin position="41"/>
        <end position="65"/>
    </location>
</feature>
<dbReference type="Proteomes" id="UP001596540">
    <property type="component" value="Unassembled WGS sequence"/>
</dbReference>
<dbReference type="PANTHER" id="PTHR30086">
    <property type="entry name" value="ARGININE EXPORTER PROTEIN ARGO"/>
    <property type="match status" value="1"/>
</dbReference>
<dbReference type="PANTHER" id="PTHR30086:SF20">
    <property type="entry name" value="ARGININE EXPORTER PROTEIN ARGO-RELATED"/>
    <property type="match status" value="1"/>
</dbReference>
<name>A0ABW2KPK7_9ACTN</name>
<sequence length="211" mass="22241">MFDTHTLAIFIAAGAALVIAPGPNLIYVLTRSVSQGRRAGIVSSLGVETGTLVHITATAVGLSSLLAASELAFNVVKYVGAGYLIYLGIRALRDGDQLSLTPSPTTPHRTLPRVYRDGILVSIFNPKVALFFMAFLPQFINPAHGPVVAQVVQLGFIMVVMGLSMDLVYALGGGAIGGWLSRRPALASRQHYLVGGVYLSLGAATALSQRH</sequence>
<keyword evidence="5 6" id="KW-0472">Membrane</keyword>